<dbReference type="Proteomes" id="UP001254848">
    <property type="component" value="Unassembled WGS sequence"/>
</dbReference>
<dbReference type="Gene3D" id="3.40.50.1820">
    <property type="entry name" value="alpha/beta hydrolase"/>
    <property type="match status" value="1"/>
</dbReference>
<feature type="domain" description="Fungal lipase-type" evidence="2">
    <location>
        <begin position="95"/>
        <end position="246"/>
    </location>
</feature>
<feature type="chain" id="PRO_5047337106" evidence="1">
    <location>
        <begin position="24"/>
        <end position="439"/>
    </location>
</feature>
<dbReference type="PANTHER" id="PTHR45856:SF24">
    <property type="entry name" value="FUNGAL LIPASE-LIKE DOMAIN-CONTAINING PROTEIN"/>
    <property type="match status" value="1"/>
</dbReference>
<evidence type="ECO:0000313" key="4">
    <source>
        <dbReference type="Proteomes" id="UP001254848"/>
    </source>
</evidence>
<keyword evidence="1" id="KW-0732">Signal</keyword>
<organism evidence="3 4">
    <name type="scientific">Anaeroselena agilis</name>
    <dbReference type="NCBI Taxonomy" id="3063788"/>
    <lineage>
        <taxon>Bacteria</taxon>
        <taxon>Bacillati</taxon>
        <taxon>Bacillota</taxon>
        <taxon>Negativicutes</taxon>
        <taxon>Acetonemataceae</taxon>
        <taxon>Anaeroselena</taxon>
    </lineage>
</organism>
<dbReference type="SUPFAM" id="SSF53474">
    <property type="entry name" value="alpha/beta-Hydrolases"/>
    <property type="match status" value="2"/>
</dbReference>
<evidence type="ECO:0000259" key="2">
    <source>
        <dbReference type="Pfam" id="PF01764"/>
    </source>
</evidence>
<keyword evidence="4" id="KW-1185">Reference proteome</keyword>
<dbReference type="InterPro" id="IPR002921">
    <property type="entry name" value="Fungal_lipase-type"/>
</dbReference>
<sequence length="439" mass="48002">MKRLILLLLVAIMTVCLAPSAEAGVAEDFADAYEIRLAAAACLAAYSDRTGFLAREYLRQDGWEIIPFKKSSREADARFLLARNLTEKGRTRYVLAVVGTETFKDFQVDLRTDKVYFAGDTPDKFAANAKREDMPDTEPKVHRGFHEYVQTAFTARTDGEGQAKDRVLGELLADQSGEMLIVGHSLGGAAATIAGARLLATGVGPDQIRVITFGAPAVGNEAFGRQFSPKLNLTRVVIAGDPVTGVLQKLVGGYRQFGREMVWQRSALFEKGPHAMAEYLDLAMKNYYDRRTSAIQAGVFTMPQASPPEAGPRLYIVPPADNLPAELKDEYRYMEQAFADQYRRLLPGYVLGGAGVDPAKAAAAAGCRWYVVAELGGLKLKNERNQYFVTLHHTVYDTSGHVVYLNAYSSVTANMTPLEALTHDAAGAVADLATWMEGR</sequence>
<protein>
    <submittedName>
        <fullName evidence="3">Lipase family protein</fullName>
    </submittedName>
</protein>
<dbReference type="PANTHER" id="PTHR45856">
    <property type="entry name" value="ALPHA/BETA-HYDROLASES SUPERFAMILY PROTEIN"/>
    <property type="match status" value="1"/>
</dbReference>
<evidence type="ECO:0000313" key="3">
    <source>
        <dbReference type="EMBL" id="MDT8903734.1"/>
    </source>
</evidence>
<dbReference type="InterPro" id="IPR051218">
    <property type="entry name" value="Sec_MonoDiacylglyc_Lipase"/>
</dbReference>
<proteinExistence type="predicted"/>
<accession>A0ABU3P3X1</accession>
<comment type="caution">
    <text evidence="3">The sequence shown here is derived from an EMBL/GenBank/DDBJ whole genome shotgun (WGS) entry which is preliminary data.</text>
</comment>
<reference evidence="3 4" key="1">
    <citation type="submission" date="2023-07" db="EMBL/GenBank/DDBJ databases">
        <title>The novel representative of Negativicutes class, Anaeroselena agilis gen. nov. sp. nov.</title>
        <authorList>
            <person name="Prokofeva M.I."/>
            <person name="Elcheninov A.G."/>
            <person name="Klyukina A."/>
            <person name="Kublanov I.V."/>
            <person name="Frolov E.N."/>
            <person name="Podosokorskaya O.A."/>
        </authorList>
    </citation>
    <scope>NUCLEOTIDE SEQUENCE [LARGE SCALE GENOMIC DNA]</scope>
    <source>
        <strain evidence="3 4">4137-cl</strain>
    </source>
</reference>
<dbReference type="InterPro" id="IPR029058">
    <property type="entry name" value="AB_hydrolase_fold"/>
</dbReference>
<gene>
    <name evidence="3" type="ORF">Q4T40_21100</name>
</gene>
<dbReference type="EMBL" id="JAUOZS010000001">
    <property type="protein sequence ID" value="MDT8903734.1"/>
    <property type="molecule type" value="Genomic_DNA"/>
</dbReference>
<evidence type="ECO:0000256" key="1">
    <source>
        <dbReference type="SAM" id="SignalP"/>
    </source>
</evidence>
<name>A0ABU3P3X1_9FIRM</name>
<feature type="signal peptide" evidence="1">
    <location>
        <begin position="1"/>
        <end position="23"/>
    </location>
</feature>
<dbReference type="RefSeq" id="WP_413782180.1">
    <property type="nucleotide sequence ID" value="NZ_JAUOZS010000001.1"/>
</dbReference>
<dbReference type="Pfam" id="PF01764">
    <property type="entry name" value="Lipase_3"/>
    <property type="match status" value="1"/>
</dbReference>